<organism evidence="2 3">
    <name type="scientific">Solanum bulbocastanum</name>
    <name type="common">Wild potato</name>
    <dbReference type="NCBI Taxonomy" id="147425"/>
    <lineage>
        <taxon>Eukaryota</taxon>
        <taxon>Viridiplantae</taxon>
        <taxon>Streptophyta</taxon>
        <taxon>Embryophyta</taxon>
        <taxon>Tracheophyta</taxon>
        <taxon>Spermatophyta</taxon>
        <taxon>Magnoliopsida</taxon>
        <taxon>eudicotyledons</taxon>
        <taxon>Gunneridae</taxon>
        <taxon>Pentapetalae</taxon>
        <taxon>asterids</taxon>
        <taxon>lamiids</taxon>
        <taxon>Solanales</taxon>
        <taxon>Solanaceae</taxon>
        <taxon>Solanoideae</taxon>
        <taxon>Solaneae</taxon>
        <taxon>Solanum</taxon>
    </lineage>
</organism>
<keyword evidence="3" id="KW-1185">Reference proteome</keyword>
<comment type="caution">
    <text evidence="2">The sequence shown here is derived from an EMBL/GenBank/DDBJ whole genome shotgun (WGS) entry which is preliminary data.</text>
</comment>
<dbReference type="AlphaFoldDB" id="A0AAN8T6E1"/>
<evidence type="ECO:0000313" key="3">
    <source>
        <dbReference type="Proteomes" id="UP001371456"/>
    </source>
</evidence>
<evidence type="ECO:0000256" key="1">
    <source>
        <dbReference type="SAM" id="MobiDB-lite"/>
    </source>
</evidence>
<dbReference type="EMBL" id="JBANQN010000008">
    <property type="protein sequence ID" value="KAK6782204.1"/>
    <property type="molecule type" value="Genomic_DNA"/>
</dbReference>
<gene>
    <name evidence="2" type="ORF">RDI58_020000</name>
</gene>
<dbReference type="Proteomes" id="UP001371456">
    <property type="component" value="Unassembled WGS sequence"/>
</dbReference>
<reference evidence="2 3" key="1">
    <citation type="submission" date="2024-02" db="EMBL/GenBank/DDBJ databases">
        <title>de novo genome assembly of Solanum bulbocastanum strain 11H21.</title>
        <authorList>
            <person name="Hosaka A.J."/>
        </authorList>
    </citation>
    <scope>NUCLEOTIDE SEQUENCE [LARGE SCALE GENOMIC DNA]</scope>
    <source>
        <tissue evidence="2">Young leaves</tissue>
    </source>
</reference>
<sequence length="106" mass="12449">MYNTSRISFARILVEVDVTRPLPKTIKIHDPKERAMEKQIWYDWKPVFCQKCLKVGHSCVTKLVIQVQQKGVGHGQRKEWIPIKDKNQGNETNQVGKQAQYRMKIK</sequence>
<name>A0AAN8T6E1_SOLBU</name>
<dbReference type="PANTHER" id="PTHR33233">
    <property type="entry name" value="ENDONUCLEASE/EXONUCLEASE/PHOSPHATASE"/>
    <property type="match status" value="1"/>
</dbReference>
<evidence type="ECO:0000313" key="2">
    <source>
        <dbReference type="EMBL" id="KAK6782204.1"/>
    </source>
</evidence>
<dbReference type="PANTHER" id="PTHR33233:SF17">
    <property type="entry name" value="DUF4283 DOMAIN-CONTAINING PROTEIN"/>
    <property type="match status" value="1"/>
</dbReference>
<accession>A0AAN8T6E1</accession>
<protein>
    <submittedName>
        <fullName evidence="2">Uncharacterized protein</fullName>
    </submittedName>
</protein>
<feature type="region of interest" description="Disordered" evidence="1">
    <location>
        <begin position="86"/>
        <end position="106"/>
    </location>
</feature>
<proteinExistence type="predicted"/>